<dbReference type="GO" id="GO:0004497">
    <property type="term" value="F:monooxygenase activity"/>
    <property type="evidence" value="ECO:0007669"/>
    <property type="project" value="InterPro"/>
</dbReference>
<keyword evidence="2" id="KW-1185">Reference proteome</keyword>
<evidence type="ECO:0000313" key="1">
    <source>
        <dbReference type="EMBL" id="TYJ27851.1"/>
    </source>
</evidence>
<dbReference type="Proteomes" id="UP000323597">
    <property type="component" value="Chromosome A07"/>
</dbReference>
<sequence>MVFNRRYLRERKANVGPALEEEEYVKPIFKFLIHLYSFCISDYLSFLKEKAAMILGKYHDPIIEDRIQQWREGKKHEPQDLLDVLACAREAFRLHPIAPFNFPHNPKVWEEPGKFKPERHLQHRNKGKEAVLAEPDLLLLTFSRGKSGCPGVVLGNSMTTMFARLLQGFDWSIPANLASIDLSQEKGEPRLPPSVYSFSG</sequence>
<protein>
    <recommendedName>
        <fullName evidence="3">Cytochrome P450</fullName>
    </recommendedName>
</protein>
<dbReference type="InterPro" id="IPR036396">
    <property type="entry name" value="Cyt_P450_sf"/>
</dbReference>
<dbReference type="EMBL" id="CM017642">
    <property type="protein sequence ID" value="TYJ27851.1"/>
    <property type="molecule type" value="Genomic_DNA"/>
</dbReference>
<dbReference type="SUPFAM" id="SSF48264">
    <property type="entry name" value="Cytochrome P450"/>
    <property type="match status" value="1"/>
</dbReference>
<dbReference type="PANTHER" id="PTHR47949:SF4">
    <property type="entry name" value="TYROSINE N-MONOOXYGENASE"/>
    <property type="match status" value="1"/>
</dbReference>
<dbReference type="GO" id="GO:0005506">
    <property type="term" value="F:iron ion binding"/>
    <property type="evidence" value="ECO:0007669"/>
    <property type="project" value="InterPro"/>
</dbReference>
<dbReference type="GO" id="GO:0020037">
    <property type="term" value="F:heme binding"/>
    <property type="evidence" value="ECO:0007669"/>
    <property type="project" value="InterPro"/>
</dbReference>
<dbReference type="Gene3D" id="1.10.630.10">
    <property type="entry name" value="Cytochrome P450"/>
    <property type="match status" value="1"/>
</dbReference>
<evidence type="ECO:0000313" key="2">
    <source>
        <dbReference type="Proteomes" id="UP000323597"/>
    </source>
</evidence>
<reference evidence="1 2" key="1">
    <citation type="submission" date="2019-07" db="EMBL/GenBank/DDBJ databases">
        <title>WGS assembly of Gossypium mustelinum.</title>
        <authorList>
            <person name="Chen Z.J."/>
            <person name="Sreedasyam A."/>
            <person name="Ando A."/>
            <person name="Song Q."/>
            <person name="De L."/>
            <person name="Hulse-Kemp A."/>
            <person name="Ding M."/>
            <person name="Ye W."/>
            <person name="Kirkbride R."/>
            <person name="Jenkins J."/>
            <person name="Plott C."/>
            <person name="Lovell J."/>
            <person name="Lin Y.-M."/>
            <person name="Vaughn R."/>
            <person name="Liu B."/>
            <person name="Li W."/>
            <person name="Simpson S."/>
            <person name="Scheffler B."/>
            <person name="Saski C."/>
            <person name="Grover C."/>
            <person name="Hu G."/>
            <person name="Conover J."/>
            <person name="Carlson J."/>
            <person name="Shu S."/>
            <person name="Boston L."/>
            <person name="Williams M."/>
            <person name="Peterson D."/>
            <person name="Mcgee K."/>
            <person name="Jones D."/>
            <person name="Wendel J."/>
            <person name="Stelly D."/>
            <person name="Grimwood J."/>
            <person name="Schmutz J."/>
        </authorList>
    </citation>
    <scope>NUCLEOTIDE SEQUENCE [LARGE SCALE GENOMIC DNA]</scope>
    <source>
        <strain evidence="1">1408120.09</strain>
    </source>
</reference>
<organism evidence="1 2">
    <name type="scientific">Gossypium mustelinum</name>
    <name type="common">Cotton</name>
    <name type="synonym">Gossypium caicoense</name>
    <dbReference type="NCBI Taxonomy" id="34275"/>
    <lineage>
        <taxon>Eukaryota</taxon>
        <taxon>Viridiplantae</taxon>
        <taxon>Streptophyta</taxon>
        <taxon>Embryophyta</taxon>
        <taxon>Tracheophyta</taxon>
        <taxon>Spermatophyta</taxon>
        <taxon>Magnoliopsida</taxon>
        <taxon>eudicotyledons</taxon>
        <taxon>Gunneridae</taxon>
        <taxon>Pentapetalae</taxon>
        <taxon>rosids</taxon>
        <taxon>malvids</taxon>
        <taxon>Malvales</taxon>
        <taxon>Malvaceae</taxon>
        <taxon>Malvoideae</taxon>
        <taxon>Gossypium</taxon>
    </lineage>
</organism>
<proteinExistence type="predicted"/>
<name>A0A5D2YRY1_GOSMU</name>
<dbReference type="GO" id="GO:0016705">
    <property type="term" value="F:oxidoreductase activity, acting on paired donors, with incorporation or reduction of molecular oxygen"/>
    <property type="evidence" value="ECO:0007669"/>
    <property type="project" value="InterPro"/>
</dbReference>
<dbReference type="InterPro" id="IPR001128">
    <property type="entry name" value="Cyt_P450"/>
</dbReference>
<dbReference type="InterPro" id="IPR051382">
    <property type="entry name" value="CYP450_AA/FA_Hydroxylases"/>
</dbReference>
<gene>
    <name evidence="1" type="ORF">E1A91_A07G217600v1</name>
</gene>
<accession>A0A5D2YRY1</accession>
<dbReference type="PANTHER" id="PTHR47949">
    <property type="entry name" value="CYTOCHROME P450 703A2-RELATED-RELATED"/>
    <property type="match status" value="1"/>
</dbReference>
<dbReference type="AlphaFoldDB" id="A0A5D2YRY1"/>
<dbReference type="Pfam" id="PF00067">
    <property type="entry name" value="p450"/>
    <property type="match status" value="1"/>
</dbReference>
<evidence type="ECO:0008006" key="3">
    <source>
        <dbReference type="Google" id="ProtNLM"/>
    </source>
</evidence>